<proteinExistence type="predicted"/>
<keyword evidence="3" id="KW-1185">Reference proteome</keyword>
<evidence type="ECO:0000313" key="3">
    <source>
        <dbReference type="Proteomes" id="UP000199008"/>
    </source>
</evidence>
<dbReference type="STRING" id="576118.SAMN05216216_11054"/>
<dbReference type="Gene3D" id="1.10.260.40">
    <property type="entry name" value="lambda repressor-like DNA-binding domains"/>
    <property type="match status" value="1"/>
</dbReference>
<name>A0A1G9EYK1_9BACL</name>
<sequence length="81" mass="8965">MNIDSKLLKSKMALKGYGIKELSEASGLHRDTISNVLNGKTSPSFKVMNSIYFALELTPDEGVDIFLSTDLRDEKEKEGAK</sequence>
<gene>
    <name evidence="2" type="ORF">SAMN05216216_11054</name>
</gene>
<dbReference type="Pfam" id="PF13443">
    <property type="entry name" value="HTH_26"/>
    <property type="match status" value="1"/>
</dbReference>
<protein>
    <submittedName>
        <fullName evidence="2">Cro/C1-type HTH DNA-binding domain-containing protein</fullName>
    </submittedName>
</protein>
<organism evidence="2 3">
    <name type="scientific">Lacicoccus qingdaonensis</name>
    <dbReference type="NCBI Taxonomy" id="576118"/>
    <lineage>
        <taxon>Bacteria</taxon>
        <taxon>Bacillati</taxon>
        <taxon>Bacillota</taxon>
        <taxon>Bacilli</taxon>
        <taxon>Bacillales</taxon>
        <taxon>Salinicoccaceae</taxon>
        <taxon>Lacicoccus</taxon>
    </lineage>
</organism>
<dbReference type="InterPro" id="IPR010982">
    <property type="entry name" value="Lambda_DNA-bd_dom_sf"/>
</dbReference>
<dbReference type="Proteomes" id="UP000199008">
    <property type="component" value="Unassembled WGS sequence"/>
</dbReference>
<evidence type="ECO:0000259" key="1">
    <source>
        <dbReference type="PROSITE" id="PS50943"/>
    </source>
</evidence>
<accession>A0A1G9EYK1</accession>
<dbReference type="PROSITE" id="PS50943">
    <property type="entry name" value="HTH_CROC1"/>
    <property type="match status" value="1"/>
</dbReference>
<dbReference type="SMART" id="SM00530">
    <property type="entry name" value="HTH_XRE"/>
    <property type="match status" value="1"/>
</dbReference>
<dbReference type="SUPFAM" id="SSF47413">
    <property type="entry name" value="lambda repressor-like DNA-binding domains"/>
    <property type="match status" value="1"/>
</dbReference>
<dbReference type="RefSeq" id="WP_092986070.1">
    <property type="nucleotide sequence ID" value="NZ_FNFY01000010.1"/>
</dbReference>
<dbReference type="EMBL" id="FNFY01000010">
    <property type="protein sequence ID" value="SDK81267.1"/>
    <property type="molecule type" value="Genomic_DNA"/>
</dbReference>
<feature type="domain" description="HTH cro/C1-type" evidence="1">
    <location>
        <begin position="8"/>
        <end position="62"/>
    </location>
</feature>
<dbReference type="GO" id="GO:0003677">
    <property type="term" value="F:DNA binding"/>
    <property type="evidence" value="ECO:0007669"/>
    <property type="project" value="UniProtKB-KW"/>
</dbReference>
<dbReference type="CDD" id="cd00093">
    <property type="entry name" value="HTH_XRE"/>
    <property type="match status" value="1"/>
</dbReference>
<evidence type="ECO:0000313" key="2">
    <source>
        <dbReference type="EMBL" id="SDK81267.1"/>
    </source>
</evidence>
<keyword evidence="2" id="KW-0238">DNA-binding</keyword>
<reference evidence="3" key="1">
    <citation type="submission" date="2016-10" db="EMBL/GenBank/DDBJ databases">
        <authorList>
            <person name="Varghese N."/>
            <person name="Submissions S."/>
        </authorList>
    </citation>
    <scope>NUCLEOTIDE SEQUENCE [LARGE SCALE GENOMIC DNA]</scope>
    <source>
        <strain evidence="3">CGMCC 1.8895</strain>
    </source>
</reference>
<dbReference type="OrthoDB" id="2991244at2"/>
<dbReference type="AlphaFoldDB" id="A0A1G9EYK1"/>
<dbReference type="InterPro" id="IPR001387">
    <property type="entry name" value="Cro/C1-type_HTH"/>
</dbReference>